<accession>A0ABQ4NH31</accession>
<organism evidence="1 2">
    <name type="scientific">Jannaschia pagri</name>
    <dbReference type="NCBI Taxonomy" id="2829797"/>
    <lineage>
        <taxon>Bacteria</taxon>
        <taxon>Pseudomonadati</taxon>
        <taxon>Pseudomonadota</taxon>
        <taxon>Alphaproteobacteria</taxon>
        <taxon>Rhodobacterales</taxon>
        <taxon>Roseobacteraceae</taxon>
        <taxon>Jannaschia</taxon>
    </lineage>
</organism>
<protein>
    <submittedName>
        <fullName evidence="1">Uncharacterized protein</fullName>
    </submittedName>
</protein>
<sequence length="153" mass="17593">MWLNELSAWVAFVFCLMVQLAFSRTAWAKGVDPSIDPLGAAIRAFGQAMFWGTGSYAWRMGYWDLFRSFFAPEAWAAWNDASGGLTINAVWNASMIWAGYQALVGLQLSLPDQDRDQWRWWNVVGYPPWRLFIRLRAVLSALAQFFKRKASRE</sequence>
<evidence type="ECO:0000313" key="2">
    <source>
        <dbReference type="Proteomes" id="UP000786693"/>
    </source>
</evidence>
<proteinExistence type="predicted"/>
<dbReference type="RefSeq" id="WP_220747252.1">
    <property type="nucleotide sequence ID" value="NZ_BPFH01000001.1"/>
</dbReference>
<gene>
    <name evidence="1" type="ORF">JANAI62_03620</name>
</gene>
<evidence type="ECO:0000313" key="1">
    <source>
        <dbReference type="EMBL" id="GIT93739.1"/>
    </source>
</evidence>
<dbReference type="EMBL" id="BPFH01000001">
    <property type="protein sequence ID" value="GIT93739.1"/>
    <property type="molecule type" value="Genomic_DNA"/>
</dbReference>
<comment type="caution">
    <text evidence="1">The sequence shown here is derived from an EMBL/GenBank/DDBJ whole genome shotgun (WGS) entry which is preliminary data.</text>
</comment>
<dbReference type="Proteomes" id="UP000786693">
    <property type="component" value="Unassembled WGS sequence"/>
</dbReference>
<reference evidence="1 2" key="1">
    <citation type="submission" date="2021-05" db="EMBL/GenBank/DDBJ databases">
        <title>Bacteria Genome sequencing.</title>
        <authorList>
            <person name="Takabe Y."/>
            <person name="Nakajima Y."/>
            <person name="Suzuki S."/>
            <person name="Shiozaki T."/>
        </authorList>
    </citation>
    <scope>NUCLEOTIDE SEQUENCE [LARGE SCALE GENOMIC DNA]</scope>
    <source>
        <strain evidence="1 2">AI_62</strain>
    </source>
</reference>
<keyword evidence="2" id="KW-1185">Reference proteome</keyword>
<name>A0ABQ4NH31_9RHOB</name>